<gene>
    <name evidence="1" type="ORF">EXIGLDRAFT_736956</name>
</gene>
<keyword evidence="2" id="KW-1185">Reference proteome</keyword>
<evidence type="ECO:0000313" key="2">
    <source>
        <dbReference type="Proteomes" id="UP000077266"/>
    </source>
</evidence>
<protein>
    <submittedName>
        <fullName evidence="1">Uncharacterized protein</fullName>
    </submittedName>
</protein>
<dbReference type="InParanoid" id="A0A165J7U4"/>
<reference evidence="1 2" key="1">
    <citation type="journal article" date="2016" name="Mol. Biol. Evol.">
        <title>Comparative Genomics of Early-Diverging Mushroom-Forming Fungi Provides Insights into the Origins of Lignocellulose Decay Capabilities.</title>
        <authorList>
            <person name="Nagy L.G."/>
            <person name="Riley R."/>
            <person name="Tritt A."/>
            <person name="Adam C."/>
            <person name="Daum C."/>
            <person name="Floudas D."/>
            <person name="Sun H."/>
            <person name="Yadav J.S."/>
            <person name="Pangilinan J."/>
            <person name="Larsson K.H."/>
            <person name="Matsuura K."/>
            <person name="Barry K."/>
            <person name="Labutti K."/>
            <person name="Kuo R."/>
            <person name="Ohm R.A."/>
            <person name="Bhattacharya S.S."/>
            <person name="Shirouzu T."/>
            <person name="Yoshinaga Y."/>
            <person name="Martin F.M."/>
            <person name="Grigoriev I.V."/>
            <person name="Hibbett D.S."/>
        </authorList>
    </citation>
    <scope>NUCLEOTIDE SEQUENCE [LARGE SCALE GENOMIC DNA]</scope>
    <source>
        <strain evidence="1 2">HHB12029</strain>
    </source>
</reference>
<dbReference type="STRING" id="1314781.A0A165J7U4"/>
<proteinExistence type="predicted"/>
<accession>A0A165J7U4</accession>
<name>A0A165J7U4_EXIGL</name>
<evidence type="ECO:0000313" key="1">
    <source>
        <dbReference type="EMBL" id="KZV94451.1"/>
    </source>
</evidence>
<organism evidence="1 2">
    <name type="scientific">Exidia glandulosa HHB12029</name>
    <dbReference type="NCBI Taxonomy" id="1314781"/>
    <lineage>
        <taxon>Eukaryota</taxon>
        <taxon>Fungi</taxon>
        <taxon>Dikarya</taxon>
        <taxon>Basidiomycota</taxon>
        <taxon>Agaricomycotina</taxon>
        <taxon>Agaricomycetes</taxon>
        <taxon>Auriculariales</taxon>
        <taxon>Exidiaceae</taxon>
        <taxon>Exidia</taxon>
    </lineage>
</organism>
<sequence length="216" mass="23625">MSSSPLSQPPSQGELSDREWDIQTGHAIDILRNTMPDFFATGLVSRSETDSPQASIYAPNIRLSYTPPVQLPSPLPATFRLEGIPLYHASAVFVRHTLATLYSDLRVEMRNVTVVDTGKRERHVKLGIGVHGAGRVSGAQTQWDVVSTYHFSPATGLINQHTVDSIHPAPHVTVFDALKRMLGGGALTESMGTVRPCRMPISVPSPEQRRPDTTVH</sequence>
<dbReference type="OrthoDB" id="1099063at2759"/>
<dbReference type="AlphaFoldDB" id="A0A165J7U4"/>
<dbReference type="EMBL" id="KV425972">
    <property type="protein sequence ID" value="KZV94451.1"/>
    <property type="molecule type" value="Genomic_DNA"/>
</dbReference>
<dbReference type="Proteomes" id="UP000077266">
    <property type="component" value="Unassembled WGS sequence"/>
</dbReference>